<gene>
    <name evidence="4" type="primary">ebfC</name>
    <name evidence="4" type="ORF">MPLG2_3428</name>
</gene>
<dbReference type="RefSeq" id="WP_105186963.1">
    <property type="nucleotide sequence ID" value="NZ_BAAAGO010000001.1"/>
</dbReference>
<evidence type="ECO:0000313" key="5">
    <source>
        <dbReference type="Proteomes" id="UP000238164"/>
    </source>
</evidence>
<dbReference type="PIRSF" id="PIRSF004555">
    <property type="entry name" value="UCP004555"/>
    <property type="match status" value="1"/>
</dbReference>
<reference evidence="4 5" key="1">
    <citation type="submission" date="2018-02" db="EMBL/GenBank/DDBJ databases">
        <authorList>
            <person name="Cohen D.B."/>
            <person name="Kent A.D."/>
        </authorList>
    </citation>
    <scope>NUCLEOTIDE SEQUENCE [LARGE SCALE GENOMIC DNA]</scope>
    <source>
        <strain evidence="4">1</strain>
    </source>
</reference>
<evidence type="ECO:0000313" key="4">
    <source>
        <dbReference type="EMBL" id="SPD88458.1"/>
    </source>
</evidence>
<dbReference type="GO" id="GO:0003677">
    <property type="term" value="F:DNA binding"/>
    <property type="evidence" value="ECO:0007669"/>
    <property type="project" value="UniProtKB-UniRule"/>
</dbReference>
<evidence type="ECO:0000256" key="3">
    <source>
        <dbReference type="SAM" id="Coils"/>
    </source>
</evidence>
<proteinExistence type="inferred from homology"/>
<keyword evidence="1 2" id="KW-0238">DNA-binding</keyword>
<dbReference type="Proteomes" id="UP000238164">
    <property type="component" value="Chromosome 1"/>
</dbReference>
<keyword evidence="3" id="KW-0175">Coiled coil</keyword>
<name>A0A2N9JLM6_9ACTN</name>
<dbReference type="Pfam" id="PF02575">
    <property type="entry name" value="YbaB_DNA_bd"/>
    <property type="match status" value="1"/>
</dbReference>
<dbReference type="EMBL" id="LT985188">
    <property type="protein sequence ID" value="SPD88458.1"/>
    <property type="molecule type" value="Genomic_DNA"/>
</dbReference>
<dbReference type="PANTHER" id="PTHR33449">
    <property type="entry name" value="NUCLEOID-ASSOCIATED PROTEIN YBAB"/>
    <property type="match status" value="1"/>
</dbReference>
<dbReference type="GO" id="GO:0043590">
    <property type="term" value="C:bacterial nucleoid"/>
    <property type="evidence" value="ECO:0007669"/>
    <property type="project" value="UniProtKB-UniRule"/>
</dbReference>
<evidence type="ECO:0000256" key="2">
    <source>
        <dbReference type="HAMAP-Rule" id="MF_00274"/>
    </source>
</evidence>
<feature type="coiled-coil region" evidence="3">
    <location>
        <begin position="9"/>
        <end position="36"/>
    </location>
</feature>
<dbReference type="InterPro" id="IPR036894">
    <property type="entry name" value="YbaB-like_sf"/>
</dbReference>
<dbReference type="PANTHER" id="PTHR33449:SF1">
    <property type="entry name" value="NUCLEOID-ASSOCIATED PROTEIN YBAB"/>
    <property type="match status" value="1"/>
</dbReference>
<dbReference type="SUPFAM" id="SSF82607">
    <property type="entry name" value="YbaB-like"/>
    <property type="match status" value="1"/>
</dbReference>
<comment type="function">
    <text evidence="2">Binds to DNA and alters its conformation. May be involved in regulation of gene expression, nucleoid organization and DNA protection.</text>
</comment>
<dbReference type="GO" id="GO:0005829">
    <property type="term" value="C:cytosol"/>
    <property type="evidence" value="ECO:0007669"/>
    <property type="project" value="TreeGrafter"/>
</dbReference>
<sequence length="107" mass="11193">MFGEQGFDMNALLAQAQAMQSQIARAQEELAAKQVLGSAGGDLVQVTVNGAGELLKVDIKPEAWDEDDPSTLGDLIVAAVRDANKKVAILTETSMPQLPDLGGLTGQ</sequence>
<comment type="subunit">
    <text evidence="2">Homodimer.</text>
</comment>
<evidence type="ECO:0000256" key="1">
    <source>
        <dbReference type="ARBA" id="ARBA00023125"/>
    </source>
</evidence>
<dbReference type="NCBIfam" id="TIGR00103">
    <property type="entry name" value="DNA_YbaB_EbfC"/>
    <property type="match status" value="1"/>
</dbReference>
<keyword evidence="2" id="KW-0963">Cytoplasm</keyword>
<comment type="subcellular location">
    <subcellularLocation>
        <location evidence="2">Cytoplasm</location>
        <location evidence="2">Nucleoid</location>
    </subcellularLocation>
</comment>
<dbReference type="Gene3D" id="3.30.1310.10">
    <property type="entry name" value="Nucleoid-associated protein YbaB-like domain"/>
    <property type="match status" value="1"/>
</dbReference>
<comment type="similarity">
    <text evidence="2">Belongs to the YbaB/EbfC family.</text>
</comment>
<dbReference type="InterPro" id="IPR004401">
    <property type="entry name" value="YbaB/EbfC"/>
</dbReference>
<dbReference type="KEGG" id="mgg:MPLG2_3428"/>
<protein>
    <recommendedName>
        <fullName evidence="2">Nucleoid-associated protein MPLG2_3428</fullName>
    </recommendedName>
</protein>
<organism evidence="4 5">
    <name type="scientific">Micropruina glycogenica</name>
    <dbReference type="NCBI Taxonomy" id="75385"/>
    <lineage>
        <taxon>Bacteria</taxon>
        <taxon>Bacillati</taxon>
        <taxon>Actinomycetota</taxon>
        <taxon>Actinomycetes</taxon>
        <taxon>Propionibacteriales</taxon>
        <taxon>Nocardioidaceae</taxon>
        <taxon>Micropruina</taxon>
    </lineage>
</organism>
<dbReference type="OrthoDB" id="9809370at2"/>
<dbReference type="HAMAP" id="MF_00274">
    <property type="entry name" value="DNA_YbaB_EbfC"/>
    <property type="match status" value="1"/>
</dbReference>
<keyword evidence="5" id="KW-1185">Reference proteome</keyword>
<dbReference type="AlphaFoldDB" id="A0A2N9JLM6"/>
<accession>A0A2N9JLM6</accession>